<dbReference type="InterPro" id="IPR009784">
    <property type="entry name" value="DUF1349"/>
</dbReference>
<dbReference type="Gene3D" id="2.60.120.200">
    <property type="match status" value="1"/>
</dbReference>
<keyword evidence="2" id="KW-1185">Reference proteome</keyword>
<evidence type="ECO:0000313" key="2">
    <source>
        <dbReference type="Proteomes" id="UP000091956"/>
    </source>
</evidence>
<sequence>MADQTFQTAYFDEATPSPSTTSFTISADSPTDIWSKPGPPEVVTFNAPLIYKPIPLSKFQRARVTVTADWGTLYDQGGLVFILPSSVEGQAGKWIKTGVEFYSDEVYVSTVVKDSWADWSLVQAGIKDGKVVTLEMERDAKEGTLWIYVIDGEKRIPLREVTWVLSEKEQEVWVGVYAATPTTERGDRGKLVVEFKDWELEVKN</sequence>
<dbReference type="Proteomes" id="UP000091956">
    <property type="component" value="Unassembled WGS sequence"/>
</dbReference>
<dbReference type="OrthoDB" id="42525at2759"/>
<dbReference type="RefSeq" id="XP_018134403.1">
    <property type="nucleotide sequence ID" value="XM_018270870.2"/>
</dbReference>
<dbReference type="STRING" id="342668.A0A1B8GXY9"/>
<name>A0A1B8GXY9_9PEZI</name>
<proteinExistence type="predicted"/>
<reference evidence="2" key="2">
    <citation type="journal article" date="2018" name="Nat. Commun.">
        <title>Extreme sensitivity to ultraviolet light in the fungal pathogen causing white-nose syndrome of bats.</title>
        <authorList>
            <person name="Palmer J.M."/>
            <person name="Drees K.P."/>
            <person name="Foster J.T."/>
            <person name="Lindner D.L."/>
        </authorList>
    </citation>
    <scope>NUCLEOTIDE SEQUENCE [LARGE SCALE GENOMIC DNA]</scope>
    <source>
        <strain evidence="2">UAMH 10579</strain>
    </source>
</reference>
<evidence type="ECO:0000313" key="1">
    <source>
        <dbReference type="EMBL" id="OBU00671.1"/>
    </source>
</evidence>
<gene>
    <name evidence="1" type="ORF">VE01_01347</name>
</gene>
<dbReference type="AlphaFoldDB" id="A0A1B8GXY9"/>
<accession>A0A1B8GXY9</accession>
<dbReference type="EMBL" id="KV460208">
    <property type="protein sequence ID" value="OBU00671.1"/>
    <property type="molecule type" value="Genomic_DNA"/>
</dbReference>
<organism evidence="1 2">
    <name type="scientific">Pseudogymnoascus verrucosus</name>
    <dbReference type="NCBI Taxonomy" id="342668"/>
    <lineage>
        <taxon>Eukaryota</taxon>
        <taxon>Fungi</taxon>
        <taxon>Dikarya</taxon>
        <taxon>Ascomycota</taxon>
        <taxon>Pezizomycotina</taxon>
        <taxon>Leotiomycetes</taxon>
        <taxon>Thelebolales</taxon>
        <taxon>Thelebolaceae</taxon>
        <taxon>Pseudogymnoascus</taxon>
    </lineage>
</organism>
<reference evidence="1 2" key="1">
    <citation type="submission" date="2016-03" db="EMBL/GenBank/DDBJ databases">
        <title>Comparative genomics of Pseudogymnoascus destructans, the fungus causing white-nose syndrome of bats.</title>
        <authorList>
            <person name="Palmer J.M."/>
            <person name="Drees K.P."/>
            <person name="Foster J.T."/>
            <person name="Lindner D.L."/>
        </authorList>
    </citation>
    <scope>NUCLEOTIDE SEQUENCE [LARGE SCALE GENOMIC DNA]</scope>
    <source>
        <strain evidence="1 2">UAMH 10579</strain>
    </source>
</reference>
<dbReference type="PANTHER" id="PTHR35332:SF2">
    <property type="entry name" value="REGULATION OF ENOLASE PROTEIN 1"/>
    <property type="match status" value="1"/>
</dbReference>
<evidence type="ECO:0008006" key="3">
    <source>
        <dbReference type="Google" id="ProtNLM"/>
    </source>
</evidence>
<dbReference type="GeneID" id="28834733"/>
<dbReference type="Pfam" id="PF07081">
    <property type="entry name" value="DUF1349"/>
    <property type="match status" value="1"/>
</dbReference>
<protein>
    <recommendedName>
        <fullName evidence="3">Beta-xylosidase C-terminal Concanavalin A-like domain-containing protein</fullName>
    </recommendedName>
</protein>
<dbReference type="PANTHER" id="PTHR35332">
    <property type="entry name" value="REGULATION OF ENOLASE PROTEIN 1"/>
    <property type="match status" value="1"/>
</dbReference>